<feature type="transmembrane region" description="Helical" evidence="2">
    <location>
        <begin position="707"/>
        <end position="729"/>
    </location>
</feature>
<name>A0A0N8KMF1_9CYAN</name>
<keyword evidence="2" id="KW-0472">Membrane</keyword>
<organism evidence="3 4">
    <name type="scientific">Phormidesmis priestleyi Ana</name>
    <dbReference type="NCBI Taxonomy" id="1666911"/>
    <lineage>
        <taxon>Bacteria</taxon>
        <taxon>Bacillati</taxon>
        <taxon>Cyanobacteriota</taxon>
        <taxon>Cyanophyceae</taxon>
        <taxon>Leptolyngbyales</taxon>
        <taxon>Leptolyngbyaceae</taxon>
        <taxon>Phormidesmis</taxon>
    </lineage>
</organism>
<evidence type="ECO:0000313" key="4">
    <source>
        <dbReference type="Proteomes" id="UP000050465"/>
    </source>
</evidence>
<feature type="compositionally biased region" description="Polar residues" evidence="1">
    <location>
        <begin position="52"/>
        <end position="65"/>
    </location>
</feature>
<feature type="region of interest" description="Disordered" evidence="1">
    <location>
        <begin position="39"/>
        <end position="65"/>
    </location>
</feature>
<dbReference type="AlphaFoldDB" id="A0A0N8KMF1"/>
<accession>A0A0N8KMF1</accession>
<dbReference type="Proteomes" id="UP000050465">
    <property type="component" value="Unassembled WGS sequence"/>
</dbReference>
<evidence type="ECO:0000256" key="2">
    <source>
        <dbReference type="SAM" id="Phobius"/>
    </source>
</evidence>
<keyword evidence="2" id="KW-0812">Transmembrane</keyword>
<evidence type="ECO:0000256" key="1">
    <source>
        <dbReference type="SAM" id="MobiDB-lite"/>
    </source>
</evidence>
<gene>
    <name evidence="3" type="ORF">HLUCCA11_18235</name>
</gene>
<dbReference type="EMBL" id="LJZR01000030">
    <property type="protein sequence ID" value="KPQ33562.1"/>
    <property type="molecule type" value="Genomic_DNA"/>
</dbReference>
<feature type="region of interest" description="Disordered" evidence="1">
    <location>
        <begin position="232"/>
        <end position="259"/>
    </location>
</feature>
<dbReference type="STRING" id="1666911.HLUCCA11_18235"/>
<keyword evidence="2" id="KW-1133">Transmembrane helix</keyword>
<reference evidence="3 4" key="1">
    <citation type="submission" date="2015-09" db="EMBL/GenBank/DDBJ databases">
        <title>Identification and resolution of microdiversity through metagenomic sequencing of parallel consortia.</title>
        <authorList>
            <person name="Nelson W.C."/>
            <person name="Romine M.F."/>
            <person name="Lindemann S.R."/>
        </authorList>
    </citation>
    <scope>NUCLEOTIDE SEQUENCE [LARGE SCALE GENOMIC DNA]</scope>
    <source>
        <strain evidence="3">Ana</strain>
    </source>
</reference>
<protein>
    <submittedName>
        <fullName evidence="3">Uncharacterized protein</fullName>
    </submittedName>
</protein>
<feature type="compositionally biased region" description="Low complexity" evidence="1">
    <location>
        <begin position="245"/>
        <end position="259"/>
    </location>
</feature>
<comment type="caution">
    <text evidence="3">The sequence shown here is derived from an EMBL/GenBank/DDBJ whole genome shotgun (WGS) entry which is preliminary data.</text>
</comment>
<feature type="transmembrane region" description="Helical" evidence="2">
    <location>
        <begin position="110"/>
        <end position="128"/>
    </location>
</feature>
<feature type="region of interest" description="Disordered" evidence="1">
    <location>
        <begin position="408"/>
        <end position="427"/>
    </location>
</feature>
<sequence length="730" mass="80096">MELIFSVVGGLVVALVLQLLLANFGLALGLTVLDWSPDDSPDDSPDSSDSSALKQRTSDNKTQSTTASSEFSLPVTHLLGFGVAASLSLVIFAASLLATEFSQILDPRRGIIFGLIFWATYWLLFIWLSSSTAVSIADSVLGSAIAGGRQLISTLQQLLPDENPSKEGNLAVAQQSLIKNLAAEISQVADVQQALPELLAQQKDMLLAEIGDRTQLSSEQIADLLKHIKPTEQASSKSTALDGVSDSSPDSSPTLTSSSPISIVQPNLLAQLDLPDWKQMLGKVLDGQIDLSDLSARGLWQQIPELSDSNKIKSAHKTIQQVAEAYLRYAPSWALQPEALQEAFTEQIHVSTVISEMIPEQISAQLSTLDHDHFVDWLQKRKDLSKERVEAIASQLSNVPSKLAAALSFDQEEAEEQQTEPKMEQSAESKVIQEKLIAYCRYTNLDILTPTGLTEKIQSQLQEHCISTTSNLSIDIDAISDVLSRRNKITPAKSEFLIKTLKSALSAKISETSHQAQSVKEASAITVHAARSLPEQLSSQFSRYLRYQEKSAFHPEQIAKDVTQIVSQVLRGALSSLLHPSALLDLFQDSELEIQFWDKSLWENELIKRRDMTTDEIQQILEWGESASKPIAQKIGAWIEVVQHKASELGQLPEGHLESVFLEKARQQIVEQISIAQTRLKDQADAVKADVQRRADAVKGQIEIATWWLFTALLLSGIAAGSAGWLAAVY</sequence>
<proteinExistence type="predicted"/>
<feature type="transmembrane region" description="Helical" evidence="2">
    <location>
        <begin position="78"/>
        <end position="98"/>
    </location>
</feature>
<evidence type="ECO:0000313" key="3">
    <source>
        <dbReference type="EMBL" id="KPQ33562.1"/>
    </source>
</evidence>